<dbReference type="GO" id="GO:0016746">
    <property type="term" value="F:acyltransferase activity"/>
    <property type="evidence" value="ECO:0007669"/>
    <property type="project" value="UniProtKB-KW"/>
</dbReference>
<dbReference type="EMBL" id="BSOG01000006">
    <property type="protein sequence ID" value="GLR14854.1"/>
    <property type="molecule type" value="Genomic_DNA"/>
</dbReference>
<feature type="domain" description="O-acyltransferase WSD1-like N-terminal" evidence="11">
    <location>
        <begin position="13"/>
        <end position="281"/>
    </location>
</feature>
<dbReference type="InterPro" id="IPR014292">
    <property type="entry name" value="Acyl_transf_WS/DGAT"/>
</dbReference>
<comment type="similarity">
    <text evidence="3">Belongs to the long-chain O-acyltransferase family.</text>
</comment>
<dbReference type="SUPFAM" id="SSF52777">
    <property type="entry name" value="CoA-dependent acyltransferases"/>
    <property type="match status" value="1"/>
</dbReference>
<evidence type="ECO:0000256" key="3">
    <source>
        <dbReference type="ARBA" id="ARBA00009587"/>
    </source>
</evidence>
<dbReference type="NCBIfam" id="TIGR02946">
    <property type="entry name" value="acyl_WS_DGAT"/>
    <property type="match status" value="1"/>
</dbReference>
<evidence type="ECO:0000259" key="12">
    <source>
        <dbReference type="Pfam" id="PF06974"/>
    </source>
</evidence>
<comment type="pathway">
    <text evidence="2">Lipid metabolism.</text>
</comment>
<keyword evidence="8" id="KW-0443">Lipid metabolism</keyword>
<protein>
    <recommendedName>
        <fullName evidence="4">diacylglycerol O-acyltransferase</fullName>
        <ecNumber evidence="4">2.3.1.20</ecNumber>
    </recommendedName>
</protein>
<dbReference type="InterPro" id="IPR009721">
    <property type="entry name" value="O-acyltransferase_WSD1_C"/>
</dbReference>
<evidence type="ECO:0000256" key="10">
    <source>
        <dbReference type="ARBA" id="ARBA00048109"/>
    </source>
</evidence>
<dbReference type="Proteomes" id="UP001156706">
    <property type="component" value="Unassembled WGS sequence"/>
</dbReference>
<keyword evidence="9 13" id="KW-0012">Acyltransferase</keyword>
<accession>A0ABQ5YLM4</accession>
<evidence type="ECO:0000256" key="1">
    <source>
        <dbReference type="ARBA" id="ARBA00004771"/>
    </source>
</evidence>
<sequence length="500" mass="54884">MLLNLFGSGKESMSAVDTAWLRMDRPTNLMVITGIMFFEGHMDIARLRGVLESRLLKYQRFKQRVVRTGTNAAWESDPDFDIDNHLHRVALPGDAGKPELEAFVNEHISTPLDFGKPLWQFHLVENYQGGSALVARIHHCIGDGIALIQVLLSLTDKEADGDSAPAPKKLKFQAGEREPDDPFMRLYKPVAKMYAGVLKSYGKVLGTSYGLMMNPGKIAEYTQTGLAISQGLAKLAAMPADPRTKFKGKLSTAKRIAWSESLPLPEVKHVGKALGCSINDVLLSCVAGALRAYLVEKGQNVDGLDIRASVPVNLRPESKLDKLGNYFGLVFLPLPIGVANPIERVYEVKRRMEEIKGGYDAIITLGLLSVVGSLPNIVEQPAIEYFSTKSTAVMTNVPGPRDPIYMAGNKVSDLQFWVPQSGEIGMGVSILSYNDRVNFGVMTDKKLVAEPARIIERFGEEFEKLVLATLLSVVDCPPDPELAELHLAVLRMQSEAGKHA</sequence>
<keyword evidence="14" id="KW-1185">Reference proteome</keyword>
<evidence type="ECO:0000256" key="4">
    <source>
        <dbReference type="ARBA" id="ARBA00013244"/>
    </source>
</evidence>
<dbReference type="PANTHER" id="PTHR31650:SF1">
    <property type="entry name" value="WAX ESTER SYNTHASE_DIACYLGLYCEROL ACYLTRANSFERASE 4-RELATED"/>
    <property type="match status" value="1"/>
</dbReference>
<organism evidence="13 14">
    <name type="scientific">Chitinimonas prasina</name>
    <dbReference type="NCBI Taxonomy" id="1434937"/>
    <lineage>
        <taxon>Bacteria</taxon>
        <taxon>Pseudomonadati</taxon>
        <taxon>Pseudomonadota</taxon>
        <taxon>Betaproteobacteria</taxon>
        <taxon>Neisseriales</taxon>
        <taxon>Chitinibacteraceae</taxon>
        <taxon>Chitinimonas</taxon>
    </lineage>
</organism>
<comment type="pathway">
    <text evidence="1">Glycerolipid metabolism; triacylglycerol biosynthesis.</text>
</comment>
<proteinExistence type="inferred from homology"/>
<evidence type="ECO:0000256" key="7">
    <source>
        <dbReference type="ARBA" id="ARBA00022798"/>
    </source>
</evidence>
<dbReference type="InterPro" id="IPR004255">
    <property type="entry name" value="O-acyltransferase_WSD1_N"/>
</dbReference>
<evidence type="ECO:0000259" key="11">
    <source>
        <dbReference type="Pfam" id="PF03007"/>
    </source>
</evidence>
<dbReference type="InterPro" id="IPR023213">
    <property type="entry name" value="CAT-like_dom_sf"/>
</dbReference>
<comment type="catalytic activity">
    <reaction evidence="10">
        <text>an acyl-CoA + a 1,2-diacyl-sn-glycerol = a triacyl-sn-glycerol + CoA</text>
        <dbReference type="Rhea" id="RHEA:10868"/>
        <dbReference type="ChEBI" id="CHEBI:17815"/>
        <dbReference type="ChEBI" id="CHEBI:57287"/>
        <dbReference type="ChEBI" id="CHEBI:58342"/>
        <dbReference type="ChEBI" id="CHEBI:64615"/>
        <dbReference type="EC" id="2.3.1.20"/>
    </reaction>
</comment>
<keyword evidence="6" id="KW-0808">Transferase</keyword>
<reference evidence="14" key="1">
    <citation type="journal article" date="2019" name="Int. J. Syst. Evol. Microbiol.">
        <title>The Global Catalogue of Microorganisms (GCM) 10K type strain sequencing project: providing services to taxonomists for standard genome sequencing and annotation.</title>
        <authorList>
            <consortium name="The Broad Institute Genomics Platform"/>
            <consortium name="The Broad Institute Genome Sequencing Center for Infectious Disease"/>
            <person name="Wu L."/>
            <person name="Ma J."/>
        </authorList>
    </citation>
    <scope>NUCLEOTIDE SEQUENCE [LARGE SCALE GENOMIC DNA]</scope>
    <source>
        <strain evidence="14">NBRC 110044</strain>
    </source>
</reference>
<evidence type="ECO:0000256" key="2">
    <source>
        <dbReference type="ARBA" id="ARBA00005189"/>
    </source>
</evidence>
<dbReference type="Gene3D" id="3.30.559.10">
    <property type="entry name" value="Chloramphenicol acetyltransferase-like domain"/>
    <property type="match status" value="1"/>
</dbReference>
<evidence type="ECO:0000313" key="14">
    <source>
        <dbReference type="Proteomes" id="UP001156706"/>
    </source>
</evidence>
<dbReference type="Pfam" id="PF03007">
    <property type="entry name" value="WS_DGAT_cat"/>
    <property type="match status" value="1"/>
</dbReference>
<comment type="caution">
    <text evidence="13">The sequence shown here is derived from an EMBL/GenBank/DDBJ whole genome shotgun (WGS) entry which is preliminary data.</text>
</comment>
<dbReference type="Pfam" id="PF06974">
    <property type="entry name" value="WS_DGAT_C"/>
    <property type="match status" value="1"/>
</dbReference>
<name>A0ABQ5YLM4_9NEIS</name>
<evidence type="ECO:0000256" key="8">
    <source>
        <dbReference type="ARBA" id="ARBA00023098"/>
    </source>
</evidence>
<keyword evidence="5" id="KW-0444">Lipid biosynthesis</keyword>
<dbReference type="InterPro" id="IPR045034">
    <property type="entry name" value="O-acyltransferase_WSD1-like"/>
</dbReference>
<keyword evidence="7" id="KW-0319">Glycerol metabolism</keyword>
<evidence type="ECO:0000313" key="13">
    <source>
        <dbReference type="EMBL" id="GLR14854.1"/>
    </source>
</evidence>
<evidence type="ECO:0000256" key="6">
    <source>
        <dbReference type="ARBA" id="ARBA00022679"/>
    </source>
</evidence>
<gene>
    <name evidence="13" type="ORF">GCM10007907_36440</name>
</gene>
<evidence type="ECO:0000256" key="9">
    <source>
        <dbReference type="ARBA" id="ARBA00023315"/>
    </source>
</evidence>
<feature type="domain" description="O-acyltransferase WSD1 C-terminal" evidence="12">
    <location>
        <begin position="324"/>
        <end position="465"/>
    </location>
</feature>
<dbReference type="PANTHER" id="PTHR31650">
    <property type="entry name" value="O-ACYLTRANSFERASE (WSD1-LIKE) FAMILY PROTEIN"/>
    <property type="match status" value="1"/>
</dbReference>
<evidence type="ECO:0000256" key="5">
    <source>
        <dbReference type="ARBA" id="ARBA00022516"/>
    </source>
</evidence>
<dbReference type="EC" id="2.3.1.20" evidence="4"/>
<dbReference type="RefSeq" id="WP_284197928.1">
    <property type="nucleotide sequence ID" value="NZ_BSOG01000006.1"/>
</dbReference>